<proteinExistence type="predicted"/>
<dbReference type="EMBL" id="OZ019903">
    <property type="protein sequence ID" value="CAK9196441.1"/>
    <property type="molecule type" value="Genomic_DNA"/>
</dbReference>
<gene>
    <name evidence="1" type="ORF">CSSPTR1EN2_LOCUS3475</name>
</gene>
<sequence length="219" mass="23309">MYRRTMENMSNAKLMQGQLRYPLLSSLSVLVMATLLTGGGLQSAVVEAVDVNFFDNIYACEGVGYTFPDLPVRTCAVVKNYGSVEISGLSSAETGLVYRNGGCTTQVFSGQGPTVWCIIGGGLTGASWYVSGDESITSTTTSREKTRSSNCSSVMPPHSILFTEDSSKGAWVLKANSIAAEDLMAQLRSVDDATKVSWLKEQGSHFEPASGAVATTMDV</sequence>
<protein>
    <recommendedName>
        <fullName evidence="3">Secreted protein</fullName>
    </recommendedName>
</protein>
<evidence type="ECO:0000313" key="1">
    <source>
        <dbReference type="EMBL" id="CAK9196441.1"/>
    </source>
</evidence>
<evidence type="ECO:0000313" key="2">
    <source>
        <dbReference type="Proteomes" id="UP001497512"/>
    </source>
</evidence>
<reference evidence="1" key="1">
    <citation type="submission" date="2024-02" db="EMBL/GenBank/DDBJ databases">
        <authorList>
            <consortium name="ELIXIR-Norway"/>
            <consortium name="Elixir Norway"/>
        </authorList>
    </citation>
    <scope>NUCLEOTIDE SEQUENCE</scope>
</reference>
<name>A0ABP0TH05_9BRYO</name>
<organism evidence="1 2">
    <name type="scientific">Sphagnum troendelagicum</name>
    <dbReference type="NCBI Taxonomy" id="128251"/>
    <lineage>
        <taxon>Eukaryota</taxon>
        <taxon>Viridiplantae</taxon>
        <taxon>Streptophyta</taxon>
        <taxon>Embryophyta</taxon>
        <taxon>Bryophyta</taxon>
        <taxon>Sphagnophytina</taxon>
        <taxon>Sphagnopsida</taxon>
        <taxon>Sphagnales</taxon>
        <taxon>Sphagnaceae</taxon>
        <taxon>Sphagnum</taxon>
    </lineage>
</organism>
<accession>A0ABP0TH05</accession>
<dbReference type="Proteomes" id="UP001497512">
    <property type="component" value="Chromosome 11"/>
</dbReference>
<keyword evidence="2" id="KW-1185">Reference proteome</keyword>
<evidence type="ECO:0008006" key="3">
    <source>
        <dbReference type="Google" id="ProtNLM"/>
    </source>
</evidence>